<dbReference type="SUPFAM" id="SSF52833">
    <property type="entry name" value="Thioredoxin-like"/>
    <property type="match status" value="1"/>
</dbReference>
<evidence type="ECO:0000256" key="10">
    <source>
        <dbReference type="ARBA" id="ARBA00022842"/>
    </source>
</evidence>
<dbReference type="Gene3D" id="3.40.30.10">
    <property type="entry name" value="Glutaredoxin"/>
    <property type="match status" value="1"/>
</dbReference>
<comment type="subcellular location">
    <subcellularLocation>
        <location evidence="3">Endomembrane system</location>
        <topology evidence="3">Multi-pass membrane protein</topology>
    </subcellularLocation>
</comment>
<dbReference type="Pfam" id="PF22627">
    <property type="entry name" value="AglB_core-like"/>
    <property type="match status" value="1"/>
</dbReference>
<keyword evidence="8 14" id="KW-0812">Transmembrane</keyword>
<name>A0A098EC95_9ZZZZ</name>
<evidence type="ECO:0000256" key="4">
    <source>
        <dbReference type="ARBA" id="ARBA00004922"/>
    </source>
</evidence>
<keyword evidence="12 14" id="KW-0472">Membrane</keyword>
<evidence type="ECO:0000256" key="8">
    <source>
        <dbReference type="ARBA" id="ARBA00022692"/>
    </source>
</evidence>
<dbReference type="AlphaFoldDB" id="A0A098EC95"/>
<organism evidence="16">
    <name type="scientific">groundwater metagenome</name>
    <dbReference type="NCBI Taxonomy" id="717931"/>
    <lineage>
        <taxon>unclassified sequences</taxon>
        <taxon>metagenomes</taxon>
        <taxon>ecological metagenomes</taxon>
    </lineage>
</organism>
<protein>
    <recommendedName>
        <fullName evidence="15">AglB-like core domain-containing protein</fullName>
    </recommendedName>
</protein>
<gene>
    <name evidence="16" type="ORF">MSIBF_A2590001</name>
</gene>
<dbReference type="InterPro" id="IPR003674">
    <property type="entry name" value="Oligo_trans_STT3"/>
</dbReference>
<evidence type="ECO:0000313" key="16">
    <source>
        <dbReference type="EMBL" id="CEG12645.1"/>
    </source>
</evidence>
<evidence type="ECO:0000256" key="9">
    <source>
        <dbReference type="ARBA" id="ARBA00022723"/>
    </source>
</evidence>
<reference evidence="16" key="1">
    <citation type="submission" date="2014-09" db="EMBL/GenBank/DDBJ databases">
        <authorList>
            <person name="Probst J Alexander"/>
        </authorList>
    </citation>
    <scope>NUCLEOTIDE SEQUENCE</scope>
</reference>
<feature type="transmembrane region" description="Helical" evidence="14">
    <location>
        <begin position="12"/>
        <end position="31"/>
    </location>
</feature>
<dbReference type="Gene3D" id="3.40.50.12610">
    <property type="match status" value="1"/>
</dbReference>
<dbReference type="InterPro" id="IPR054479">
    <property type="entry name" value="AglB-like_core"/>
</dbReference>
<sequence>MWAYYNVPQRGVDSVLGIIALGATIGLIAGINRKSLNGLRIIGTIAVLIIPLFVFPFVFNITYASTDASGKPVTNTLLPYFSPLWHSSTTMLHQGGDGDWNIGSGINWWMPGLQWFNENTNKQDIVLTWWDYGHWITPIAERPVLIDNLQAIHWQLQEVARFFTLYQTEDEAMKLVREYPNTKYIVIDYTLIGKNHALRFIAQGNLSKQEDKKYEEWLKNPENPNKNALGVCGFSGKVDTVEKSSAGGNEEVSKLYFYCSYPPNKTQRLDYIGIIVFDIAKRNVNINTPDNSQIYVKKISVWGLTNQERPGGGPIPTEEMSLDDWKKNHNGSLLGIQSFGDVISCVMRDDVSGTVCGLPMFREFVYAPNKFQNHMFTKLYLGEHADSYAHQGLCNAEWCKNPSERLKNWKLVWDNNYGYIRIWKLAMQCEKDNDCDTTSQYCDETKHCVDKKKEKETCTNNTECASGICENNACRKEHLKADGEQCKISSECLSNNCLNNVCVKTSCLMKYNISEDAVAFYHTDWCPHCQKMKPLVQNLTNQGYKFLSVEAEKEPENVKIVNDCFSNVIDTKQGYPQFGCAANGKSKVGEFMSIEDMQKFADECKESAKK</sequence>
<dbReference type="InterPro" id="IPR036249">
    <property type="entry name" value="Thioredoxin-like_sf"/>
</dbReference>
<evidence type="ECO:0000256" key="11">
    <source>
        <dbReference type="ARBA" id="ARBA00022989"/>
    </source>
</evidence>
<dbReference type="PROSITE" id="PS00194">
    <property type="entry name" value="THIOREDOXIN_1"/>
    <property type="match status" value="1"/>
</dbReference>
<dbReference type="CDD" id="cd02947">
    <property type="entry name" value="TRX_family"/>
    <property type="match status" value="1"/>
</dbReference>
<evidence type="ECO:0000256" key="13">
    <source>
        <dbReference type="ARBA" id="ARBA00023211"/>
    </source>
</evidence>
<evidence type="ECO:0000256" key="1">
    <source>
        <dbReference type="ARBA" id="ARBA00001936"/>
    </source>
</evidence>
<dbReference type="EMBL" id="CCXY01000178">
    <property type="protein sequence ID" value="CEG12645.1"/>
    <property type="molecule type" value="Genomic_DNA"/>
</dbReference>
<keyword evidence="10" id="KW-0460">Magnesium</keyword>
<proteinExistence type="inferred from homology"/>
<evidence type="ECO:0000256" key="6">
    <source>
        <dbReference type="ARBA" id="ARBA00022676"/>
    </source>
</evidence>
<evidence type="ECO:0000256" key="12">
    <source>
        <dbReference type="ARBA" id="ARBA00023136"/>
    </source>
</evidence>
<comment type="similarity">
    <text evidence="5">Belongs to the STT3 family.</text>
</comment>
<keyword evidence="9" id="KW-0479">Metal-binding</keyword>
<keyword evidence="6" id="KW-0328">Glycosyltransferase</keyword>
<evidence type="ECO:0000256" key="14">
    <source>
        <dbReference type="SAM" id="Phobius"/>
    </source>
</evidence>
<comment type="pathway">
    <text evidence="4">Protein modification; protein glycosylation.</text>
</comment>
<dbReference type="InterPro" id="IPR017937">
    <property type="entry name" value="Thioredoxin_CS"/>
</dbReference>
<keyword evidence="13" id="KW-0464">Manganese</keyword>
<dbReference type="GO" id="GO:0012505">
    <property type="term" value="C:endomembrane system"/>
    <property type="evidence" value="ECO:0007669"/>
    <property type="project" value="UniProtKB-SubCell"/>
</dbReference>
<dbReference type="UniPathway" id="UPA00378"/>
<evidence type="ECO:0000256" key="2">
    <source>
        <dbReference type="ARBA" id="ARBA00001946"/>
    </source>
</evidence>
<dbReference type="GO" id="GO:0016020">
    <property type="term" value="C:membrane"/>
    <property type="evidence" value="ECO:0007669"/>
    <property type="project" value="InterPro"/>
</dbReference>
<feature type="transmembrane region" description="Helical" evidence="14">
    <location>
        <begin position="38"/>
        <end position="59"/>
    </location>
</feature>
<keyword evidence="11 14" id="KW-1133">Transmembrane helix</keyword>
<comment type="cofactor">
    <cofactor evidence="1">
        <name>Mn(2+)</name>
        <dbReference type="ChEBI" id="CHEBI:29035"/>
    </cofactor>
</comment>
<evidence type="ECO:0000259" key="15">
    <source>
        <dbReference type="Pfam" id="PF22627"/>
    </source>
</evidence>
<keyword evidence="7" id="KW-0808">Transferase</keyword>
<dbReference type="PANTHER" id="PTHR13872:SF1">
    <property type="entry name" value="DOLICHYL-DIPHOSPHOOLIGOSACCHARIDE--PROTEIN GLYCOSYLTRANSFERASE SUBUNIT STT3B"/>
    <property type="match status" value="1"/>
</dbReference>
<dbReference type="GO" id="GO:0046872">
    <property type="term" value="F:metal ion binding"/>
    <property type="evidence" value="ECO:0007669"/>
    <property type="project" value="UniProtKB-KW"/>
</dbReference>
<evidence type="ECO:0000256" key="3">
    <source>
        <dbReference type="ARBA" id="ARBA00004127"/>
    </source>
</evidence>
<accession>A0A098EC95</accession>
<comment type="cofactor">
    <cofactor evidence="2">
        <name>Mg(2+)</name>
        <dbReference type="ChEBI" id="CHEBI:18420"/>
    </cofactor>
</comment>
<dbReference type="GO" id="GO:0004576">
    <property type="term" value="F:oligosaccharyl transferase activity"/>
    <property type="evidence" value="ECO:0007669"/>
    <property type="project" value="InterPro"/>
</dbReference>
<evidence type="ECO:0000256" key="5">
    <source>
        <dbReference type="ARBA" id="ARBA00010810"/>
    </source>
</evidence>
<feature type="domain" description="AglB-like core" evidence="15">
    <location>
        <begin position="125"/>
        <end position="190"/>
    </location>
</feature>
<dbReference type="PANTHER" id="PTHR13872">
    <property type="entry name" value="DOLICHYL-DIPHOSPHOOLIGOSACCHARIDE--PROTEIN GLYCOSYLTRANSFERASE SUBUNIT"/>
    <property type="match status" value="1"/>
</dbReference>
<evidence type="ECO:0000256" key="7">
    <source>
        <dbReference type="ARBA" id="ARBA00022679"/>
    </source>
</evidence>